<dbReference type="InterPro" id="IPR036390">
    <property type="entry name" value="WH_DNA-bd_sf"/>
</dbReference>
<dbReference type="RefSeq" id="WP_114207446.1">
    <property type="nucleotide sequence ID" value="NZ_CP030840.1"/>
</dbReference>
<dbReference type="Gene3D" id="3.40.190.10">
    <property type="entry name" value="Periplasmic binding protein-like II"/>
    <property type="match status" value="2"/>
</dbReference>
<dbReference type="SUPFAM" id="SSF46785">
    <property type="entry name" value="Winged helix' DNA-binding domain"/>
    <property type="match status" value="1"/>
</dbReference>
<evidence type="ECO:0000256" key="4">
    <source>
        <dbReference type="ARBA" id="ARBA00023163"/>
    </source>
</evidence>
<keyword evidence="7" id="KW-1185">Reference proteome</keyword>
<evidence type="ECO:0000259" key="5">
    <source>
        <dbReference type="PROSITE" id="PS50931"/>
    </source>
</evidence>
<dbReference type="InterPro" id="IPR005119">
    <property type="entry name" value="LysR_subst-bd"/>
</dbReference>
<dbReference type="EMBL" id="CP030840">
    <property type="protein sequence ID" value="AXC12157.1"/>
    <property type="molecule type" value="Genomic_DNA"/>
</dbReference>
<dbReference type="PRINTS" id="PR00039">
    <property type="entry name" value="HTHLYSR"/>
</dbReference>
<keyword evidence="4" id="KW-0804">Transcription</keyword>
<evidence type="ECO:0000313" key="7">
    <source>
        <dbReference type="Proteomes" id="UP000253606"/>
    </source>
</evidence>
<dbReference type="Pfam" id="PF03466">
    <property type="entry name" value="LysR_substrate"/>
    <property type="match status" value="1"/>
</dbReference>
<protein>
    <submittedName>
        <fullName evidence="6">LysR-family transcriptional regulator</fullName>
    </submittedName>
</protein>
<dbReference type="AlphaFoldDB" id="A0A2Z5G0A8"/>
<evidence type="ECO:0000256" key="2">
    <source>
        <dbReference type="ARBA" id="ARBA00023015"/>
    </source>
</evidence>
<dbReference type="FunFam" id="1.10.10.10:FF:000001">
    <property type="entry name" value="LysR family transcriptional regulator"/>
    <property type="match status" value="1"/>
</dbReference>
<feature type="domain" description="HTH lysR-type" evidence="5">
    <location>
        <begin position="2"/>
        <end position="59"/>
    </location>
</feature>
<evidence type="ECO:0000256" key="3">
    <source>
        <dbReference type="ARBA" id="ARBA00023125"/>
    </source>
</evidence>
<gene>
    <name evidence="6" type="ORF">ACPOL_2853</name>
</gene>
<proteinExistence type="inferred from homology"/>
<dbReference type="GO" id="GO:0003677">
    <property type="term" value="F:DNA binding"/>
    <property type="evidence" value="ECO:0007669"/>
    <property type="project" value="UniProtKB-KW"/>
</dbReference>
<dbReference type="CDD" id="cd08423">
    <property type="entry name" value="PBP2_LTTR_like_6"/>
    <property type="match status" value="1"/>
</dbReference>
<dbReference type="OrthoDB" id="9803735at2"/>
<dbReference type="PROSITE" id="PS50931">
    <property type="entry name" value="HTH_LYSR"/>
    <property type="match status" value="1"/>
</dbReference>
<dbReference type="PANTHER" id="PTHR30346">
    <property type="entry name" value="TRANSCRIPTIONAL DUAL REGULATOR HCAR-RELATED"/>
    <property type="match status" value="1"/>
</dbReference>
<dbReference type="Pfam" id="PF00126">
    <property type="entry name" value="HTH_1"/>
    <property type="match status" value="1"/>
</dbReference>
<dbReference type="InterPro" id="IPR000847">
    <property type="entry name" value="LysR_HTH_N"/>
</dbReference>
<name>A0A2Z5G0A8_9BACT</name>
<dbReference type="PANTHER" id="PTHR30346:SF29">
    <property type="entry name" value="LYSR SUBSTRATE-BINDING"/>
    <property type="match status" value="1"/>
</dbReference>
<sequence length="301" mass="32817">MISFERLRVLHAVSKHGSVVAAAAALHVTNSAVSQQIAKLEAELGEPLLTKSGRGVKLTDSAALLASHADQLFAMLERAEAEFDARRDAIVGQISVAAFATALRGLAPLALQYLEKNHPQLEVIVHEQEPASAISLLDRGDIDLVIATDWKNAPLPTVNGLSKATLMDDVADIAVPVRHRLAEQHEIRLKDLASDSWISWHNGSICHDWLVQALRSCGHEPTFSHRANEHASQLALVAAGLGVCVIPRLGRDPVPRQLRIVPVRPALVRHVYALWRQESTRRRAIAVTLEAFKVASSRVSL</sequence>
<keyword evidence="2" id="KW-0805">Transcription regulation</keyword>
<dbReference type="InterPro" id="IPR036388">
    <property type="entry name" value="WH-like_DNA-bd_sf"/>
</dbReference>
<accession>A0A2Z5G0A8</accession>
<dbReference type="GO" id="GO:0032993">
    <property type="term" value="C:protein-DNA complex"/>
    <property type="evidence" value="ECO:0007669"/>
    <property type="project" value="TreeGrafter"/>
</dbReference>
<evidence type="ECO:0000256" key="1">
    <source>
        <dbReference type="ARBA" id="ARBA00009437"/>
    </source>
</evidence>
<organism evidence="6 7">
    <name type="scientific">Acidisarcina polymorpha</name>
    <dbReference type="NCBI Taxonomy" id="2211140"/>
    <lineage>
        <taxon>Bacteria</taxon>
        <taxon>Pseudomonadati</taxon>
        <taxon>Acidobacteriota</taxon>
        <taxon>Terriglobia</taxon>
        <taxon>Terriglobales</taxon>
        <taxon>Acidobacteriaceae</taxon>
        <taxon>Acidisarcina</taxon>
    </lineage>
</organism>
<dbReference type="KEGG" id="abas:ACPOL_2853"/>
<comment type="similarity">
    <text evidence="1">Belongs to the LysR transcriptional regulatory family.</text>
</comment>
<dbReference type="GO" id="GO:0003700">
    <property type="term" value="F:DNA-binding transcription factor activity"/>
    <property type="evidence" value="ECO:0007669"/>
    <property type="project" value="InterPro"/>
</dbReference>
<evidence type="ECO:0000313" key="6">
    <source>
        <dbReference type="EMBL" id="AXC12157.1"/>
    </source>
</evidence>
<dbReference type="Proteomes" id="UP000253606">
    <property type="component" value="Chromosome"/>
</dbReference>
<dbReference type="Gene3D" id="1.10.10.10">
    <property type="entry name" value="Winged helix-like DNA-binding domain superfamily/Winged helix DNA-binding domain"/>
    <property type="match status" value="1"/>
</dbReference>
<dbReference type="SUPFAM" id="SSF53850">
    <property type="entry name" value="Periplasmic binding protein-like II"/>
    <property type="match status" value="1"/>
</dbReference>
<keyword evidence="3" id="KW-0238">DNA-binding</keyword>
<reference evidence="6 7" key="1">
    <citation type="journal article" date="2018" name="Front. Microbiol.">
        <title>Hydrolytic Capabilities as a Key to Environmental Success: Chitinolytic and Cellulolytic Acidobacteria From Acidic Sub-arctic Soils and Boreal Peatlands.</title>
        <authorList>
            <person name="Belova S.E."/>
            <person name="Ravin N.V."/>
            <person name="Pankratov T.A."/>
            <person name="Rakitin A.L."/>
            <person name="Ivanova A.A."/>
            <person name="Beletsky A.V."/>
            <person name="Mardanov A.V."/>
            <person name="Sinninghe Damste J.S."/>
            <person name="Dedysh S.N."/>
        </authorList>
    </citation>
    <scope>NUCLEOTIDE SEQUENCE [LARGE SCALE GENOMIC DNA]</scope>
    <source>
        <strain evidence="6 7">SBC82</strain>
    </source>
</reference>